<dbReference type="WBParaSite" id="ASIM_0001483501-mRNA-1">
    <property type="protein sequence ID" value="ASIM_0001483501-mRNA-1"/>
    <property type="gene ID" value="ASIM_0001483501"/>
</dbReference>
<evidence type="ECO:0000313" key="8">
    <source>
        <dbReference type="WBParaSite" id="ASIM_0001483501-mRNA-1"/>
    </source>
</evidence>
<protein>
    <submittedName>
        <fullName evidence="8">Glutamate receptor-interacting protein 1 (inferred by orthology to a human protein)</fullName>
    </submittedName>
</protein>
<evidence type="ECO:0000256" key="1">
    <source>
        <dbReference type="ARBA" id="ARBA00004496"/>
    </source>
</evidence>
<reference evidence="6 7" key="2">
    <citation type="submission" date="2018-11" db="EMBL/GenBank/DDBJ databases">
        <authorList>
            <consortium name="Pathogen Informatics"/>
        </authorList>
    </citation>
    <scope>NUCLEOTIDE SEQUENCE [LARGE SCALE GENOMIC DNA]</scope>
</reference>
<comment type="subcellular location">
    <subcellularLocation>
        <location evidence="1">Cytoplasm</location>
    </subcellularLocation>
</comment>
<feature type="compositionally biased region" description="Basic and acidic residues" evidence="4">
    <location>
        <begin position="478"/>
        <end position="498"/>
    </location>
</feature>
<dbReference type="SMART" id="SM00228">
    <property type="entry name" value="PDZ"/>
    <property type="match status" value="4"/>
</dbReference>
<dbReference type="PANTHER" id="PTHR46227:SF2">
    <property type="entry name" value="FI03335P"/>
    <property type="match status" value="1"/>
</dbReference>
<evidence type="ECO:0000313" key="6">
    <source>
        <dbReference type="EMBL" id="VDK51845.1"/>
    </source>
</evidence>
<evidence type="ECO:0000313" key="7">
    <source>
        <dbReference type="Proteomes" id="UP000267096"/>
    </source>
</evidence>
<dbReference type="PANTHER" id="PTHR46227">
    <property type="entry name" value="GLUTAMATE RECEPTOR-INTERACTING PROTEIN GRIP"/>
    <property type="match status" value="1"/>
</dbReference>
<dbReference type="InterPro" id="IPR036034">
    <property type="entry name" value="PDZ_sf"/>
</dbReference>
<feature type="compositionally biased region" description="Polar residues" evidence="4">
    <location>
        <begin position="635"/>
        <end position="648"/>
    </location>
</feature>
<feature type="compositionally biased region" description="Polar residues" evidence="4">
    <location>
        <begin position="429"/>
        <end position="443"/>
    </location>
</feature>
<feature type="domain" description="PDZ" evidence="5">
    <location>
        <begin position="824"/>
        <end position="893"/>
    </location>
</feature>
<feature type="domain" description="PDZ" evidence="5">
    <location>
        <begin position="273"/>
        <end position="355"/>
    </location>
</feature>
<feature type="region of interest" description="Disordered" evidence="4">
    <location>
        <begin position="478"/>
        <end position="501"/>
    </location>
</feature>
<dbReference type="Proteomes" id="UP000267096">
    <property type="component" value="Unassembled WGS sequence"/>
</dbReference>
<feature type="compositionally biased region" description="Polar residues" evidence="4">
    <location>
        <begin position="663"/>
        <end position="674"/>
    </location>
</feature>
<dbReference type="GO" id="GO:0098887">
    <property type="term" value="P:neurotransmitter receptor transport, endosome to postsynaptic membrane"/>
    <property type="evidence" value="ECO:0007669"/>
    <property type="project" value="TreeGrafter"/>
</dbReference>
<feature type="compositionally biased region" description="Low complexity" evidence="4">
    <location>
        <begin position="693"/>
        <end position="704"/>
    </location>
</feature>
<accession>A0A0M3K1T0</accession>
<dbReference type="InterPro" id="IPR043545">
    <property type="entry name" value="GRIP1/2"/>
</dbReference>
<feature type="region of interest" description="Disordered" evidence="4">
    <location>
        <begin position="424"/>
        <end position="446"/>
    </location>
</feature>
<dbReference type="OrthoDB" id="75502at2759"/>
<keyword evidence="7" id="KW-1185">Reference proteome</keyword>
<evidence type="ECO:0000259" key="5">
    <source>
        <dbReference type="PROSITE" id="PS50106"/>
    </source>
</evidence>
<dbReference type="Gene3D" id="2.30.42.10">
    <property type="match status" value="4"/>
</dbReference>
<gene>
    <name evidence="6" type="ORF">ASIM_LOCUS14245</name>
</gene>
<keyword evidence="2" id="KW-0963">Cytoplasm</keyword>
<evidence type="ECO:0000256" key="3">
    <source>
        <dbReference type="ARBA" id="ARBA00022737"/>
    </source>
</evidence>
<dbReference type="InterPro" id="IPR001478">
    <property type="entry name" value="PDZ"/>
</dbReference>
<keyword evidence="3" id="KW-0677">Repeat</keyword>
<dbReference type="PROSITE" id="PS50106">
    <property type="entry name" value="PDZ"/>
    <property type="match status" value="4"/>
</dbReference>
<feature type="region of interest" description="Disordered" evidence="4">
    <location>
        <begin position="624"/>
        <end position="704"/>
    </location>
</feature>
<organism evidence="8">
    <name type="scientific">Anisakis simplex</name>
    <name type="common">Herring worm</name>
    <dbReference type="NCBI Taxonomy" id="6269"/>
    <lineage>
        <taxon>Eukaryota</taxon>
        <taxon>Metazoa</taxon>
        <taxon>Ecdysozoa</taxon>
        <taxon>Nematoda</taxon>
        <taxon>Chromadorea</taxon>
        <taxon>Rhabditida</taxon>
        <taxon>Spirurina</taxon>
        <taxon>Ascaridomorpha</taxon>
        <taxon>Ascaridoidea</taxon>
        <taxon>Anisakidae</taxon>
        <taxon>Anisakis</taxon>
        <taxon>Anisakis simplex complex</taxon>
    </lineage>
</organism>
<dbReference type="EMBL" id="UYRR01031670">
    <property type="protein sequence ID" value="VDK51845.1"/>
    <property type="molecule type" value="Genomic_DNA"/>
</dbReference>
<dbReference type="AlphaFoldDB" id="A0A0M3K1T0"/>
<proteinExistence type="predicted"/>
<name>A0A0M3K1T0_ANISI</name>
<dbReference type="SUPFAM" id="SSF50156">
    <property type="entry name" value="PDZ domain-like"/>
    <property type="match status" value="4"/>
</dbReference>
<dbReference type="GO" id="GO:0005737">
    <property type="term" value="C:cytoplasm"/>
    <property type="evidence" value="ECO:0007669"/>
    <property type="project" value="UniProtKB-SubCell"/>
</dbReference>
<feature type="region of interest" description="Disordered" evidence="4">
    <location>
        <begin position="394"/>
        <end position="413"/>
    </location>
</feature>
<sequence>MLGSLHGHMSTVVPSASGCGYGYGYGSGSGSGSAYLSCASPPAMSQQQQVCHRETMEVSLHSYAKGAFGLVLQRQQPTATAAAAAANPGGVGIGGSACCSTPMPLFISYIEKGSSAERCGVLQVGDRVLTINEWYTANGTVEEANHIMRHSSSPLTLTVEFDVIESLLPPNGILNVKLAKRGNNLGIVTKSETDGRKGEPVIISDIRTGSVAQRCGSISVGDRILAIDNIPLESCTVEEAMRLLQRCGDVVKLRIRKAILQDENESSHTVVYSIELNRKGRPMGITIASRGERGDPVIISQLAPRGLAERTGALRVGDRILAVNGESIEGKKVSDAMHLLQQSGDIVTIKISRYIDQNFNHPYSNSYYPLNSSSCGRYRMMGAAAIPQTIHSSTGQVTDSYNEPPDKLGYGTPIQSIDSAVESLEDSPVQLQQHTSKSSSAQHRFSADDRISNVQLQYLCEDERNNDWSNIRDTAANDHHHNTTADDNRNEISNHKNGWDSGMSSTTDNNYCMMMECCSCQNATTSSSAAAATDDWVKILEALETVGEAEMLKKLEDSIMSGAVPPPQLNMRPHALGHAATSSGVTAATTQAAGLISSSGGGLLSPCASILGRQQPPFTPSNTNTILKHPPLTGCATSSTTAQLSSRPLMSGSVGSDRGDSLSVHSGDSLTGCSLSYEIPPSMPPPKPPRYEQQQQQQQPLAQAASSSAATAVVGTGAVVSTLLQQPCILNPLSVPPVGVATASETPLFTQSASYAINSPMTSSSRNLLSNRSIKPSTSGLMLHELNAKTDYFKEAATSSVIAAAPSTAAVTCTEKQPKGTTHRVVLHRDPAMGGFGFSVSDGAGDNPGVFINAILPGGPADRSGQIQPLDRILQVNDTSLQFLDCDLAVPLLSVDRIELLLYRDGTLNCIDEVDEAINNTAALNRFNLKDSAV</sequence>
<feature type="domain" description="PDZ" evidence="5">
    <location>
        <begin position="57"/>
        <end position="163"/>
    </location>
</feature>
<dbReference type="Pfam" id="PF00595">
    <property type="entry name" value="PDZ"/>
    <property type="match status" value="4"/>
</dbReference>
<evidence type="ECO:0000256" key="2">
    <source>
        <dbReference type="ARBA" id="ARBA00022490"/>
    </source>
</evidence>
<feature type="domain" description="PDZ" evidence="5">
    <location>
        <begin position="175"/>
        <end position="259"/>
    </location>
</feature>
<evidence type="ECO:0000256" key="4">
    <source>
        <dbReference type="SAM" id="MobiDB-lite"/>
    </source>
</evidence>
<reference evidence="8" key="1">
    <citation type="submission" date="2017-02" db="UniProtKB">
        <authorList>
            <consortium name="WormBaseParasite"/>
        </authorList>
    </citation>
    <scope>IDENTIFICATION</scope>
</reference>